<comment type="subunit">
    <text evidence="4">Homodimer.</text>
</comment>
<dbReference type="InterPro" id="IPR027939">
    <property type="entry name" value="NMT1/THI5"/>
</dbReference>
<dbReference type="PANTHER" id="PTHR31528">
    <property type="entry name" value="4-AMINO-5-HYDROXYMETHYL-2-METHYLPYRIMIDINE PHOSPHATE SYNTHASE THI11-RELATED"/>
    <property type="match status" value="1"/>
</dbReference>
<comment type="function">
    <text evidence="1">Responsible for the formation of the pyrimidine heterocycle in the thiamine biosynthesis pathway. Catalyzes the formation of hydroxymethylpyrimidine phosphate (HMP-P) from histidine and pyridoxal phosphate (PLP). The protein uses PLP and the active site histidine to form HMP-P, generating an inactive enzyme. The enzyme can only undergo a single turnover, which suggests it is a suicide enzyme.</text>
</comment>
<dbReference type="PANTHER" id="PTHR31528:SF1">
    <property type="entry name" value="4-AMINO-5-HYDROXYMETHYL-2-METHYLPYRIMIDINE PHOSPHATE SYNTHASE THI11-RELATED"/>
    <property type="match status" value="1"/>
</dbReference>
<evidence type="ECO:0000313" key="14">
    <source>
        <dbReference type="Proteomes" id="UP001210865"/>
    </source>
</evidence>
<dbReference type="Gene3D" id="3.40.190.10">
    <property type="entry name" value="Periplasmic binding protein-like II"/>
    <property type="match status" value="2"/>
</dbReference>
<reference evidence="13 14" key="1">
    <citation type="submission" date="2022-12" db="EMBL/GenBank/DDBJ databases">
        <title>Sphingomonas abieness sp. nov., an endophytic bacterium isolated from Abies koreana.</title>
        <authorList>
            <person name="Jiang L."/>
            <person name="Lee J."/>
        </authorList>
    </citation>
    <scope>NUCLEOTIDE SEQUENCE [LARGE SCALE GENOMIC DNA]</scope>
    <source>
        <strain evidence="14">PAMB 00755</strain>
    </source>
</reference>
<dbReference type="Proteomes" id="UP001210865">
    <property type="component" value="Chromosome"/>
</dbReference>
<comment type="pathway">
    <text evidence="2">Cofactor biosynthesis; thiamine diphosphate biosynthesis.</text>
</comment>
<protein>
    <recommendedName>
        <fullName evidence="10">Thiamine pyrimidine synthase</fullName>
    </recommendedName>
</protein>
<evidence type="ECO:0000256" key="7">
    <source>
        <dbReference type="ARBA" id="ARBA00022898"/>
    </source>
</evidence>
<keyword evidence="8" id="KW-0784">Thiamine biosynthesis</keyword>
<dbReference type="InterPro" id="IPR015168">
    <property type="entry name" value="SsuA/THI5"/>
</dbReference>
<evidence type="ECO:0000256" key="2">
    <source>
        <dbReference type="ARBA" id="ARBA00004948"/>
    </source>
</evidence>
<dbReference type="SUPFAM" id="SSF53850">
    <property type="entry name" value="Periplasmic binding protein-like II"/>
    <property type="match status" value="1"/>
</dbReference>
<gene>
    <name evidence="13" type="ORF">PBT88_15420</name>
</gene>
<evidence type="ECO:0000256" key="3">
    <source>
        <dbReference type="ARBA" id="ARBA00009406"/>
    </source>
</evidence>
<name>A0ABY7NJQ0_9SPHN</name>
<evidence type="ECO:0000256" key="10">
    <source>
        <dbReference type="ARBA" id="ARBA00033171"/>
    </source>
</evidence>
<proteinExistence type="inferred from homology"/>
<evidence type="ECO:0000256" key="4">
    <source>
        <dbReference type="ARBA" id="ARBA00011738"/>
    </source>
</evidence>
<feature type="domain" description="SsuA/THI5-like" evidence="12">
    <location>
        <begin position="14"/>
        <end position="232"/>
    </location>
</feature>
<evidence type="ECO:0000256" key="6">
    <source>
        <dbReference type="ARBA" id="ARBA00022723"/>
    </source>
</evidence>
<dbReference type="EMBL" id="CP115174">
    <property type="protein sequence ID" value="WBO21558.1"/>
    <property type="molecule type" value="Genomic_DNA"/>
</dbReference>
<evidence type="ECO:0000256" key="11">
    <source>
        <dbReference type="ARBA" id="ARBA00048179"/>
    </source>
</evidence>
<keyword evidence="5" id="KW-0808">Transferase</keyword>
<organism evidence="13 14">
    <name type="scientific">Sphingomonas abietis</name>
    <dbReference type="NCBI Taxonomy" id="3012344"/>
    <lineage>
        <taxon>Bacteria</taxon>
        <taxon>Pseudomonadati</taxon>
        <taxon>Pseudomonadota</taxon>
        <taxon>Alphaproteobacteria</taxon>
        <taxon>Sphingomonadales</taxon>
        <taxon>Sphingomonadaceae</taxon>
        <taxon>Sphingomonas</taxon>
    </lineage>
</organism>
<comment type="catalytic activity">
    <reaction evidence="11">
        <text>N(6)-(pyridoxal phosphate)-L-lysyl-[4-amino-5-hydroxymethyl-2-methylpyrimidine phosphate synthase] + L-histidyl-[4-amino-5-hydroxymethyl-2-methylpyrimidine phosphate synthase] + 2 Fe(3+) + 4 H2O = L-lysyl-[4-amino-5-hydroxymethyl-2-methylpyrimidine phosphate synthase] + (2S)-2-amino-5-hydroxy-4-oxopentanoyl-[4-amino-5-hydroxymethyl-2-methylpyrimidine phosphate synthase] + 4-amino-2-methyl-5-(phosphooxymethyl)pyrimidine + 3-oxopropanoate + 2 Fe(2+) + 2 H(+)</text>
        <dbReference type="Rhea" id="RHEA:65756"/>
        <dbReference type="Rhea" id="RHEA-COMP:16892"/>
        <dbReference type="Rhea" id="RHEA-COMP:16893"/>
        <dbReference type="Rhea" id="RHEA-COMP:16894"/>
        <dbReference type="Rhea" id="RHEA-COMP:16895"/>
        <dbReference type="ChEBI" id="CHEBI:15377"/>
        <dbReference type="ChEBI" id="CHEBI:15378"/>
        <dbReference type="ChEBI" id="CHEBI:29033"/>
        <dbReference type="ChEBI" id="CHEBI:29034"/>
        <dbReference type="ChEBI" id="CHEBI:29969"/>
        <dbReference type="ChEBI" id="CHEBI:29979"/>
        <dbReference type="ChEBI" id="CHEBI:33190"/>
        <dbReference type="ChEBI" id="CHEBI:58354"/>
        <dbReference type="ChEBI" id="CHEBI:143915"/>
        <dbReference type="ChEBI" id="CHEBI:157692"/>
    </reaction>
    <physiologicalReaction direction="left-to-right" evidence="11">
        <dbReference type="Rhea" id="RHEA:65757"/>
    </physiologicalReaction>
</comment>
<dbReference type="Pfam" id="PF09084">
    <property type="entry name" value="NMT1"/>
    <property type="match status" value="1"/>
</dbReference>
<keyword evidence="6" id="KW-0479">Metal-binding</keyword>
<sequence>MRRVTVMLEYFHPWTNSAGFYLARDRGFYEAAGLAVEFRVADPAWGDALQYLARGDVDFAIFPSNRLLVRRDRGEALIGIAAINHRALEMVQAIAGRGIARPRDLAGRRVALNPTPRGLAMIRHLVTSDGGDADRVTIVDSGARELNPEALRDGIADASFGSYWAWEALLPSKVPAGDRIQWPVDEIGAPPYHSYLLGTREAFAADDPELTRAFVRATREGYLVAAAEPRAALPLYEAVIPYFPQAMLAESLDLIASTWLEDGRWGVQRADKLAPYAAWLASHGILADAAIWETATTNAFLD</sequence>
<keyword evidence="9" id="KW-0408">Iron</keyword>
<evidence type="ECO:0000256" key="8">
    <source>
        <dbReference type="ARBA" id="ARBA00022977"/>
    </source>
</evidence>
<comment type="similarity">
    <text evidence="3">Belongs to the NMT1/THI5 family.</text>
</comment>
<accession>A0ABY7NJQ0</accession>
<evidence type="ECO:0000256" key="5">
    <source>
        <dbReference type="ARBA" id="ARBA00022679"/>
    </source>
</evidence>
<evidence type="ECO:0000256" key="9">
    <source>
        <dbReference type="ARBA" id="ARBA00023004"/>
    </source>
</evidence>
<keyword evidence="7" id="KW-0663">Pyridoxal phosphate</keyword>
<evidence type="ECO:0000256" key="1">
    <source>
        <dbReference type="ARBA" id="ARBA00003469"/>
    </source>
</evidence>
<dbReference type="RefSeq" id="WP_270076207.1">
    <property type="nucleotide sequence ID" value="NZ_CP115174.1"/>
</dbReference>
<evidence type="ECO:0000313" key="13">
    <source>
        <dbReference type="EMBL" id="WBO21558.1"/>
    </source>
</evidence>
<evidence type="ECO:0000259" key="12">
    <source>
        <dbReference type="Pfam" id="PF09084"/>
    </source>
</evidence>
<keyword evidence="14" id="KW-1185">Reference proteome</keyword>